<name>U4LV42_PYROM</name>
<evidence type="ECO:0000313" key="3">
    <source>
        <dbReference type="Proteomes" id="UP000018144"/>
    </source>
</evidence>
<dbReference type="EMBL" id="HF936442">
    <property type="protein sequence ID" value="CCX34257.1"/>
    <property type="molecule type" value="Genomic_DNA"/>
</dbReference>
<gene>
    <name evidence="2" type="ORF">PCON_03227</name>
</gene>
<dbReference type="AlphaFoldDB" id="U4LV42"/>
<keyword evidence="3" id="KW-1185">Reference proteome</keyword>
<organism evidence="2 3">
    <name type="scientific">Pyronema omphalodes (strain CBS 100304)</name>
    <name type="common">Pyronema confluens</name>
    <dbReference type="NCBI Taxonomy" id="1076935"/>
    <lineage>
        <taxon>Eukaryota</taxon>
        <taxon>Fungi</taxon>
        <taxon>Dikarya</taxon>
        <taxon>Ascomycota</taxon>
        <taxon>Pezizomycotina</taxon>
        <taxon>Pezizomycetes</taxon>
        <taxon>Pezizales</taxon>
        <taxon>Pyronemataceae</taxon>
        <taxon>Pyronema</taxon>
    </lineage>
</organism>
<protein>
    <submittedName>
        <fullName evidence="2">Uncharacterized protein</fullName>
    </submittedName>
</protein>
<evidence type="ECO:0000313" key="2">
    <source>
        <dbReference type="EMBL" id="CCX34257.1"/>
    </source>
</evidence>
<sequence>MPFSSTQTNLRPRNPNLLRGTMMPFSSTPMKRRTSNS</sequence>
<proteinExistence type="predicted"/>
<evidence type="ECO:0000256" key="1">
    <source>
        <dbReference type="SAM" id="MobiDB-lite"/>
    </source>
</evidence>
<accession>U4LV42</accession>
<feature type="region of interest" description="Disordered" evidence="1">
    <location>
        <begin position="1"/>
        <end position="37"/>
    </location>
</feature>
<reference evidence="2 3" key="1">
    <citation type="journal article" date="2013" name="PLoS Genet.">
        <title>The genome and development-dependent transcriptomes of Pyronema confluens: a window into fungal evolution.</title>
        <authorList>
            <person name="Traeger S."/>
            <person name="Altegoer F."/>
            <person name="Freitag M."/>
            <person name="Gabaldon T."/>
            <person name="Kempken F."/>
            <person name="Kumar A."/>
            <person name="Marcet-Houben M."/>
            <person name="Poggeler S."/>
            <person name="Stajich J.E."/>
            <person name="Nowrousian M."/>
        </authorList>
    </citation>
    <scope>NUCLEOTIDE SEQUENCE [LARGE SCALE GENOMIC DNA]</scope>
    <source>
        <strain evidence="3">CBS 100304</strain>
        <tissue evidence="2">Vegetative mycelium</tissue>
    </source>
</reference>
<dbReference type="Proteomes" id="UP000018144">
    <property type="component" value="Unassembled WGS sequence"/>
</dbReference>
<feature type="compositionally biased region" description="Polar residues" evidence="1">
    <location>
        <begin position="1"/>
        <end position="11"/>
    </location>
</feature>